<dbReference type="AlphaFoldDB" id="A0A9Q1Q652"/>
<sequence length="428" mass="49127">MKRASKTATRKKVQFRHAECEEPVIANVELSTIRSGSWTRLLRHRMAPGGFLILVERLDYEQWSAIMGTGFEGILAMRTKLIPKRLASSLNLPNGKLLINEEDVYATLELPMGQLEIKLWRRRWNVERGGPPIGSMHEVILEHGGHGHEFITDFIAYVVSTCIVGNANGTCHFRVLKYLHNVNEIQKYNWCAYAIKCQNDAIIEWKKDKSKFFTRSLLLLMVSTFDQPISLMCSQVLFYLDTVLFRGNKVEIWFPVVINWHTEKVRNRDKMNNYRRIRKRIIKTIDYHNIACLAEADLEVYMQELLEGQTQQGGSGEISMTTATREKRCLYCPHCNGQRQDVIPITNDPFELGVHIDPRGSIAVASEQHIYQGNENVISAKKSQETTKDIHKAVNKQGNKKGKQVVQRQQPKRIDCEINTLSMSIIVS</sequence>
<dbReference type="EMBL" id="JAKOGI010000778">
    <property type="protein sequence ID" value="KAJ8430632.1"/>
    <property type="molecule type" value="Genomic_DNA"/>
</dbReference>
<evidence type="ECO:0008006" key="3">
    <source>
        <dbReference type="Google" id="ProtNLM"/>
    </source>
</evidence>
<name>A0A9Q1Q652_9CARY</name>
<evidence type="ECO:0000313" key="2">
    <source>
        <dbReference type="Proteomes" id="UP001153076"/>
    </source>
</evidence>
<dbReference type="Proteomes" id="UP001153076">
    <property type="component" value="Unassembled WGS sequence"/>
</dbReference>
<organism evidence="1 2">
    <name type="scientific">Carnegiea gigantea</name>
    <dbReference type="NCBI Taxonomy" id="171969"/>
    <lineage>
        <taxon>Eukaryota</taxon>
        <taxon>Viridiplantae</taxon>
        <taxon>Streptophyta</taxon>
        <taxon>Embryophyta</taxon>
        <taxon>Tracheophyta</taxon>
        <taxon>Spermatophyta</taxon>
        <taxon>Magnoliopsida</taxon>
        <taxon>eudicotyledons</taxon>
        <taxon>Gunneridae</taxon>
        <taxon>Pentapetalae</taxon>
        <taxon>Caryophyllales</taxon>
        <taxon>Cactineae</taxon>
        <taxon>Cactaceae</taxon>
        <taxon>Cactoideae</taxon>
        <taxon>Echinocereeae</taxon>
        <taxon>Carnegiea</taxon>
    </lineage>
</organism>
<reference evidence="1" key="1">
    <citation type="submission" date="2022-04" db="EMBL/GenBank/DDBJ databases">
        <title>Carnegiea gigantea Genome sequencing and assembly v2.</title>
        <authorList>
            <person name="Copetti D."/>
            <person name="Sanderson M.J."/>
            <person name="Burquez A."/>
            <person name="Wojciechowski M.F."/>
        </authorList>
    </citation>
    <scope>NUCLEOTIDE SEQUENCE</scope>
    <source>
        <strain evidence="1">SGP5-SGP5p</strain>
        <tissue evidence="1">Aerial part</tissue>
    </source>
</reference>
<gene>
    <name evidence="1" type="ORF">Cgig2_008312</name>
</gene>
<dbReference type="OrthoDB" id="1001981at2759"/>
<keyword evidence="2" id="KW-1185">Reference proteome</keyword>
<dbReference type="PANTHER" id="PTHR34835:SF90">
    <property type="entry name" value="AMINOTRANSFERASE-LIKE PLANT MOBILE DOMAIN-CONTAINING PROTEIN"/>
    <property type="match status" value="1"/>
</dbReference>
<proteinExistence type="predicted"/>
<accession>A0A9Q1Q652</accession>
<protein>
    <recommendedName>
        <fullName evidence="3">Aminotransferase-like plant mobile domain-containing protein</fullName>
    </recommendedName>
</protein>
<dbReference type="PANTHER" id="PTHR34835">
    <property type="entry name" value="OS07G0283600 PROTEIN-RELATED"/>
    <property type="match status" value="1"/>
</dbReference>
<comment type="caution">
    <text evidence="1">The sequence shown here is derived from an EMBL/GenBank/DDBJ whole genome shotgun (WGS) entry which is preliminary data.</text>
</comment>
<evidence type="ECO:0000313" key="1">
    <source>
        <dbReference type="EMBL" id="KAJ8430632.1"/>
    </source>
</evidence>